<evidence type="ECO:0000256" key="8">
    <source>
        <dbReference type="RuleBase" id="RU363041"/>
    </source>
</evidence>
<gene>
    <name evidence="9" type="ORF">GCM10023147_23600</name>
</gene>
<evidence type="ECO:0000256" key="4">
    <source>
        <dbReference type="ARBA" id="ARBA00022475"/>
    </source>
</evidence>
<feature type="transmembrane region" description="Helical" evidence="8">
    <location>
        <begin position="7"/>
        <end position="31"/>
    </location>
</feature>
<dbReference type="PANTHER" id="PTHR30269">
    <property type="entry name" value="TRANSMEMBRANE PROTEIN YFCA"/>
    <property type="match status" value="1"/>
</dbReference>
<dbReference type="InterPro" id="IPR052017">
    <property type="entry name" value="TSUP"/>
</dbReference>
<evidence type="ECO:0000256" key="7">
    <source>
        <dbReference type="ARBA" id="ARBA00023136"/>
    </source>
</evidence>
<evidence type="ECO:0000256" key="1">
    <source>
        <dbReference type="ARBA" id="ARBA00004651"/>
    </source>
</evidence>
<evidence type="ECO:0000256" key="3">
    <source>
        <dbReference type="ARBA" id="ARBA00022448"/>
    </source>
</evidence>
<feature type="transmembrane region" description="Helical" evidence="8">
    <location>
        <begin position="230"/>
        <end position="248"/>
    </location>
</feature>
<feature type="transmembrane region" description="Helical" evidence="8">
    <location>
        <begin position="83"/>
        <end position="101"/>
    </location>
</feature>
<sequence>MRGATEWPFLLVCGVVAGVIGTAGGITSLVAYPALLAVGIPPFAANVTNSVALLGSGFSSALRARPDIGGHTRTLRRWMPPTVLLSFVGAVLLTVTPGGVFDRIVPFLVAVGALTVLLQPWAARRRARTGAQPRRGLVAAGGAGVALYNGYFGAGAGVLMIALLLWTTEPVLHRANSLKNVILIASDLAPAVLFAVLGTVVWHAALPLGAGSLVGGLIGPAIARRIPASVLRVLIAACGAALAVWLAVRAYG</sequence>
<feature type="transmembrane region" description="Helical" evidence="8">
    <location>
        <begin position="107"/>
        <end position="124"/>
    </location>
</feature>
<dbReference type="EMBL" id="BAABFR010000032">
    <property type="protein sequence ID" value="GAA4393162.1"/>
    <property type="molecule type" value="Genomic_DNA"/>
</dbReference>
<keyword evidence="3" id="KW-0813">Transport</keyword>
<dbReference type="Pfam" id="PF01925">
    <property type="entry name" value="TauE"/>
    <property type="match status" value="1"/>
</dbReference>
<dbReference type="PANTHER" id="PTHR30269:SF0">
    <property type="entry name" value="MEMBRANE TRANSPORTER PROTEIN YFCA-RELATED"/>
    <property type="match status" value="1"/>
</dbReference>
<reference evidence="10" key="1">
    <citation type="journal article" date="2019" name="Int. J. Syst. Evol. Microbiol.">
        <title>The Global Catalogue of Microorganisms (GCM) 10K type strain sequencing project: providing services to taxonomists for standard genome sequencing and annotation.</title>
        <authorList>
            <consortium name="The Broad Institute Genomics Platform"/>
            <consortium name="The Broad Institute Genome Sequencing Center for Infectious Disease"/>
            <person name="Wu L."/>
            <person name="Ma J."/>
        </authorList>
    </citation>
    <scope>NUCLEOTIDE SEQUENCE [LARGE SCALE GENOMIC DNA]</scope>
    <source>
        <strain evidence="10">JCM 17688</strain>
    </source>
</reference>
<feature type="transmembrane region" description="Helical" evidence="8">
    <location>
        <begin position="188"/>
        <end position="218"/>
    </location>
</feature>
<comment type="similarity">
    <text evidence="2 8">Belongs to the 4-toluene sulfonate uptake permease (TSUP) (TC 2.A.102) family.</text>
</comment>
<comment type="caution">
    <text evidence="9">The sequence shown here is derived from an EMBL/GenBank/DDBJ whole genome shotgun (WGS) entry which is preliminary data.</text>
</comment>
<evidence type="ECO:0000313" key="10">
    <source>
        <dbReference type="Proteomes" id="UP001500635"/>
    </source>
</evidence>
<evidence type="ECO:0000256" key="6">
    <source>
        <dbReference type="ARBA" id="ARBA00022989"/>
    </source>
</evidence>
<name>A0ABP8JMK9_9ACTN</name>
<evidence type="ECO:0000313" key="9">
    <source>
        <dbReference type="EMBL" id="GAA4393162.1"/>
    </source>
</evidence>
<evidence type="ECO:0000256" key="2">
    <source>
        <dbReference type="ARBA" id="ARBA00009142"/>
    </source>
</evidence>
<proteinExistence type="inferred from homology"/>
<keyword evidence="6 8" id="KW-1133">Transmembrane helix</keyword>
<accession>A0ABP8JMK9</accession>
<dbReference type="RefSeq" id="WP_344995596.1">
    <property type="nucleotide sequence ID" value="NZ_BAABFR010000032.1"/>
</dbReference>
<dbReference type="InterPro" id="IPR002781">
    <property type="entry name" value="TM_pro_TauE-like"/>
</dbReference>
<keyword evidence="4 8" id="KW-1003">Cell membrane</keyword>
<feature type="transmembrane region" description="Helical" evidence="8">
    <location>
        <begin position="145"/>
        <end position="168"/>
    </location>
</feature>
<protein>
    <recommendedName>
        <fullName evidence="8">Probable membrane transporter protein</fullName>
    </recommendedName>
</protein>
<keyword evidence="10" id="KW-1185">Reference proteome</keyword>
<dbReference type="Proteomes" id="UP001500635">
    <property type="component" value="Unassembled WGS sequence"/>
</dbReference>
<feature type="transmembrane region" description="Helical" evidence="8">
    <location>
        <begin position="43"/>
        <end position="62"/>
    </location>
</feature>
<comment type="subcellular location">
    <subcellularLocation>
        <location evidence="1 8">Cell membrane</location>
        <topology evidence="1 8">Multi-pass membrane protein</topology>
    </subcellularLocation>
</comment>
<keyword evidence="7 8" id="KW-0472">Membrane</keyword>
<organism evidence="9 10">
    <name type="scientific">Tsukamurella soli</name>
    <dbReference type="NCBI Taxonomy" id="644556"/>
    <lineage>
        <taxon>Bacteria</taxon>
        <taxon>Bacillati</taxon>
        <taxon>Actinomycetota</taxon>
        <taxon>Actinomycetes</taxon>
        <taxon>Mycobacteriales</taxon>
        <taxon>Tsukamurellaceae</taxon>
        <taxon>Tsukamurella</taxon>
    </lineage>
</organism>
<evidence type="ECO:0000256" key="5">
    <source>
        <dbReference type="ARBA" id="ARBA00022692"/>
    </source>
</evidence>
<keyword evidence="5 8" id="KW-0812">Transmembrane</keyword>